<dbReference type="InterPro" id="IPR039539">
    <property type="entry name" value="Ras_GTPase_bind_prot"/>
</dbReference>
<dbReference type="PANTHER" id="PTHR10693">
    <property type="entry name" value="RAS GTPASE-ACTIVATING PROTEIN-BINDING PROTEIN"/>
    <property type="match status" value="1"/>
</dbReference>
<dbReference type="GO" id="GO:0036464">
    <property type="term" value="C:cytoplasmic ribonucleoprotein granule"/>
    <property type="evidence" value="ECO:0007669"/>
    <property type="project" value="UniProtKB-SubCell"/>
</dbReference>
<dbReference type="Ensembl" id="ENST00000678854.1">
    <property type="protein sequence ID" value="ENSP00000503080.1"/>
    <property type="gene ID" value="ENSG00000145907.17"/>
</dbReference>
<keyword evidence="3" id="KW-0472">Membrane</keyword>
<dbReference type="GO" id="GO:0003723">
    <property type="term" value="F:RNA binding"/>
    <property type="evidence" value="ECO:0007669"/>
    <property type="project" value="UniProtKB-KW"/>
</dbReference>
<feature type="domain" description="NTF2" evidence="4">
    <location>
        <begin position="11"/>
        <end position="92"/>
    </location>
</feature>
<keyword evidence="3" id="KW-0812">Transmembrane</keyword>
<evidence type="ECO:0007829" key="7">
    <source>
        <dbReference type="PeptideAtlas" id="A0A7I2V2S5"/>
    </source>
</evidence>
<organism evidence="5 6">
    <name type="scientific">Homo sapiens</name>
    <name type="common">Human</name>
    <dbReference type="NCBI Taxonomy" id="9606"/>
    <lineage>
        <taxon>Eukaryota</taxon>
        <taxon>Metazoa</taxon>
        <taxon>Chordata</taxon>
        <taxon>Craniata</taxon>
        <taxon>Vertebrata</taxon>
        <taxon>Euteleostomi</taxon>
        <taxon>Mammalia</taxon>
        <taxon>Eutheria</taxon>
        <taxon>Euarchontoglires</taxon>
        <taxon>Primates</taxon>
        <taxon>Haplorrhini</taxon>
        <taxon>Catarrhini</taxon>
        <taxon>Hominidae</taxon>
        <taxon>Homo</taxon>
    </lineage>
</organism>
<evidence type="ECO:0000256" key="2">
    <source>
        <dbReference type="ARBA" id="ARBA00022884"/>
    </source>
</evidence>
<accession>A0A7I2V2S5</accession>
<dbReference type="EMBL" id="AC091982">
    <property type="status" value="NOT_ANNOTATED_CDS"/>
    <property type="molecule type" value="Genomic_DNA"/>
</dbReference>
<dbReference type="OpenTargets" id="ENSG00000145907"/>
<reference evidence="5 6" key="2">
    <citation type="journal article" date="2004" name="Nature">
        <title>The DNA sequence and comparative analysis of human chromosome 5.</title>
        <authorList>
            <person name="Schmutz J."/>
            <person name="Martin J."/>
            <person name="Terry A."/>
            <person name="Couronne O."/>
            <person name="Grimwood J."/>
            <person name="Lowry S."/>
            <person name="Gordon L.A."/>
            <person name="Scott D."/>
            <person name="Xie G."/>
            <person name="Huang W."/>
            <person name="Hellsten U."/>
            <person name="Tran-Gyamfi M."/>
            <person name="She X."/>
            <person name="Prabhakar S."/>
            <person name="Aerts A."/>
            <person name="Altherr M."/>
            <person name="Bajorek E."/>
            <person name="Black S."/>
            <person name="Branscomb E."/>
            <person name="Caoile C."/>
            <person name="Challacombe J.F."/>
            <person name="Chan Y.M."/>
            <person name="Denys M."/>
            <person name="Detter J.C."/>
            <person name="Escobar J."/>
            <person name="Flowers D."/>
            <person name="Fotopulos D."/>
            <person name="Glavina T."/>
            <person name="Gomez M."/>
            <person name="Gonzales E."/>
            <person name="Goodstein D."/>
            <person name="Grigoriev I."/>
            <person name="Groza M."/>
            <person name="Hammon N."/>
            <person name="Hawkins T."/>
            <person name="Haydu L."/>
            <person name="Israni S."/>
            <person name="Jett J."/>
            <person name="Kadner K."/>
            <person name="Kimball H."/>
            <person name="Kobayashi A."/>
            <person name="Lopez F."/>
            <person name="Lou Y."/>
            <person name="Martinez D."/>
            <person name="Medina C."/>
            <person name="Morgan J."/>
            <person name="Nandkeshwar R."/>
            <person name="Noonan J.P."/>
            <person name="Pitluck S."/>
            <person name="Pollard M."/>
            <person name="Predki P."/>
            <person name="Priest J."/>
            <person name="Ramirez L."/>
            <person name="Retterer J."/>
            <person name="Rodriguez A."/>
            <person name="Rogers S."/>
            <person name="Salamov A."/>
            <person name="Salazar A."/>
            <person name="Thayer N."/>
            <person name="Tice H."/>
            <person name="Tsai M."/>
            <person name="Ustaszewska A."/>
            <person name="Vo N."/>
            <person name="Wheeler J."/>
            <person name="Wu K."/>
            <person name="Yang J."/>
            <person name="Dickson M."/>
            <person name="Cheng J.F."/>
            <person name="Eichler E.E."/>
            <person name="Olsen A."/>
            <person name="Pennacchio L.A."/>
            <person name="Rokhsar D.S."/>
            <person name="Richardson P."/>
            <person name="Lucas S.M."/>
            <person name="Myers R.M."/>
            <person name="Rubin E.M."/>
        </authorList>
    </citation>
    <scope>NUCLEOTIDE SEQUENCE [LARGE SCALE GENOMIC DNA]</scope>
</reference>
<dbReference type="OrthoDB" id="339151at2759"/>
<evidence type="ECO:0000259" key="4">
    <source>
        <dbReference type="PROSITE" id="PS50177"/>
    </source>
</evidence>
<keyword evidence="6" id="KW-1185">Reference proteome</keyword>
<dbReference type="SMR" id="A0A7I2V2S5"/>
<protein>
    <submittedName>
        <fullName evidence="5">G3BP stress granule assembly factor 1</fullName>
    </submittedName>
</protein>
<dbReference type="Ensembl" id="ENST00000678854.1">
    <property type="protein sequence ID" value="ENSP00000503080.1"/>
    <property type="gene ID" value="ENSG00000145907.16"/>
</dbReference>
<reference evidence="5" key="5">
    <citation type="submission" date="2025-09" db="UniProtKB">
        <authorList>
            <consortium name="Ensembl"/>
        </authorList>
    </citation>
    <scope>IDENTIFICATION</scope>
</reference>
<evidence type="ECO:0000256" key="1">
    <source>
        <dbReference type="ARBA" id="ARBA00004331"/>
    </source>
</evidence>
<name>A0A7I2V2S5_HUMAN</name>
<keyword evidence="7 8" id="KW-1267">Proteomics identification</keyword>
<evidence type="ECO:0007829" key="8">
    <source>
        <dbReference type="ProteomicsDB" id="A0A7I2V2S5"/>
    </source>
</evidence>
<dbReference type="InterPro" id="IPR018222">
    <property type="entry name" value="Nuclear_transport_factor_2_euk"/>
</dbReference>
<evidence type="ECO:0000313" key="6">
    <source>
        <dbReference type="Proteomes" id="UP000005640"/>
    </source>
</evidence>
<dbReference type="Pfam" id="PF02136">
    <property type="entry name" value="NTF2"/>
    <property type="match status" value="1"/>
</dbReference>
<dbReference type="Bgee" id="ENSG00000145907">
    <property type="expression patterns" value="Expressed in ventricular zone and 209 other cell types or tissues"/>
</dbReference>
<dbReference type="CDD" id="cd00780">
    <property type="entry name" value="NTF2"/>
    <property type="match status" value="1"/>
</dbReference>
<reference evidence="5" key="4">
    <citation type="submission" date="2025-08" db="UniProtKB">
        <authorList>
            <consortium name="Ensembl"/>
        </authorList>
    </citation>
    <scope>IDENTIFICATION</scope>
</reference>
<evidence type="ECO:0000256" key="3">
    <source>
        <dbReference type="SAM" id="Phobius"/>
    </source>
</evidence>
<dbReference type="PROSITE" id="PS50177">
    <property type="entry name" value="NTF2_DOMAIN"/>
    <property type="match status" value="1"/>
</dbReference>
<proteinExistence type="evidence at protein level"/>
<evidence type="ECO:0000313" key="5">
    <source>
        <dbReference type="Ensembl" id="ENSP00000503080.1"/>
    </source>
</evidence>
<keyword evidence="3" id="KW-1133">Transmembrane helix</keyword>
<comment type="subcellular location">
    <subcellularLocation>
        <location evidence="1">Cytoplasm</location>
        <location evidence="1">Cytoplasmic ribonucleoprotein granule</location>
    </subcellularLocation>
</comment>
<dbReference type="FunFam" id="3.10.450.50:FF:000015">
    <property type="entry name" value="Ras GTPase-activating protein-binding protein 2"/>
    <property type="match status" value="1"/>
</dbReference>
<reference evidence="5 6" key="3">
    <citation type="journal article" date="2004" name="Nature">
        <title>Finishing the euchromatic sequence of the human genome.</title>
        <authorList>
            <consortium name="International Human Genome Sequencing Consortium"/>
        </authorList>
    </citation>
    <scope>NUCLEOTIDE SEQUENCE [LARGE SCALE GENOMIC DNA]</scope>
</reference>
<feature type="transmembrane region" description="Helical" evidence="3">
    <location>
        <begin position="100"/>
        <end position="121"/>
    </location>
</feature>
<sequence length="170" mass="19589">MVMEKPSPLLVGREFVRQYYTLLNQAPDMLHRFYGKNSSYVHGGLDSNGKPADAVYGQKEIHRKVMSQNFTNCHTKIRHVDAHATLNDGVVVQPFPQRNVLHITDIWYVSFIGIFLIFYVFEKPVRNTGFDNILKAGKTQIVSSLRVMTTFWCGEIAIGKFDNFDSHWYV</sequence>
<dbReference type="SUPFAM" id="SSF54427">
    <property type="entry name" value="NTF2-like"/>
    <property type="match status" value="1"/>
</dbReference>
<dbReference type="AlphaFoldDB" id="A0A7I2V2S5"/>
<dbReference type="InterPro" id="IPR032710">
    <property type="entry name" value="NTF2-like_dom_sf"/>
</dbReference>
<reference evidence="5 6" key="1">
    <citation type="journal article" date="2001" name="Nature">
        <title>Initial sequencing and analysis of the human genome.</title>
        <authorList>
            <consortium name="International Human Genome Sequencing Consortium"/>
            <person name="Lander E.S."/>
            <person name="Linton L.M."/>
            <person name="Birren B."/>
            <person name="Nusbaum C."/>
            <person name="Zody M.C."/>
            <person name="Baldwin J."/>
            <person name="Devon K."/>
            <person name="Dewar K."/>
            <person name="Doyle M."/>
            <person name="FitzHugh W."/>
            <person name="Funke R."/>
            <person name="Gage D."/>
            <person name="Harris K."/>
            <person name="Heaford A."/>
            <person name="Howland J."/>
            <person name="Kann L."/>
            <person name="Lehoczky J."/>
            <person name="LeVine R."/>
            <person name="McEwan P."/>
            <person name="McKernan K."/>
            <person name="Meldrim J."/>
            <person name="Mesirov J.P."/>
            <person name="Miranda C."/>
            <person name="Morris W."/>
            <person name="Naylor J."/>
            <person name="Raymond C."/>
            <person name="Rosetti M."/>
            <person name="Santos R."/>
            <person name="Sheridan A."/>
            <person name="Sougnez C."/>
            <person name="Stange-Thomann N."/>
            <person name="Stojanovic N."/>
            <person name="Subramanian A."/>
            <person name="Wyman D."/>
            <person name="Rogers J."/>
            <person name="Sulston J."/>
            <person name="Ainscough R."/>
            <person name="Beck S."/>
            <person name="Bentley D."/>
            <person name="Burton J."/>
            <person name="Clee C."/>
            <person name="Carter N."/>
            <person name="Coulson A."/>
            <person name="Deadman R."/>
            <person name="Deloukas P."/>
            <person name="Dunham A."/>
            <person name="Dunham I."/>
            <person name="Durbin R."/>
            <person name="French L."/>
            <person name="Grafham D."/>
            <person name="Gregory S."/>
            <person name="Hubbard T."/>
            <person name="Humphray S."/>
            <person name="Hunt A."/>
            <person name="Jones M."/>
            <person name="Lloyd C."/>
            <person name="McMurray A."/>
            <person name="Matthews L."/>
            <person name="Mercer S."/>
            <person name="Milne S."/>
            <person name="Mullikin J.C."/>
            <person name="Mungall A."/>
            <person name="Plumb R."/>
            <person name="Ross M."/>
            <person name="Shownkeen R."/>
            <person name="Sims S."/>
            <person name="Waterston R.H."/>
            <person name="Wilson R.K."/>
            <person name="Hillier L.W."/>
            <person name="McPherson J.D."/>
            <person name="Marra M.A."/>
            <person name="Mardis E.R."/>
            <person name="Fulton L.A."/>
            <person name="Chinwalla A.T."/>
            <person name="Pepin K.H."/>
            <person name="Gish W.R."/>
            <person name="Chissoe S.L."/>
            <person name="Wendl M.C."/>
            <person name="Delehaunty K.D."/>
            <person name="Miner T.L."/>
            <person name="Delehaunty A."/>
            <person name="Kramer J.B."/>
            <person name="Cook L.L."/>
            <person name="Fulton R.S."/>
            <person name="Johnson D.L."/>
            <person name="Minx P.J."/>
            <person name="Clifton S.W."/>
            <person name="Hawkins T."/>
            <person name="Branscomb E."/>
            <person name="Predki P."/>
            <person name="Richardson P."/>
            <person name="Wenning S."/>
            <person name="Slezak T."/>
            <person name="Doggett N."/>
            <person name="Cheng J.F."/>
            <person name="Olsen A."/>
            <person name="Lucas S."/>
            <person name="Elkin C."/>
            <person name="Uberbacher E."/>
            <person name="Frazier M."/>
            <person name="Gibbs R.A."/>
            <person name="Muzny D.M."/>
            <person name="Scherer S.E."/>
            <person name="Bouck J.B."/>
            <person name="Sodergren E.J."/>
            <person name="Worley K.C."/>
            <person name="Rives C.M."/>
            <person name="Gorrell J.H."/>
            <person name="Metzker M.L."/>
            <person name="Naylor S.L."/>
            <person name="Kucherlapati R.S."/>
            <person name="Nelson D.L."/>
            <person name="Weinstock G.M."/>
            <person name="Sakaki Y."/>
            <person name="Fujiyama A."/>
            <person name="Hattori M."/>
            <person name="Yada T."/>
            <person name="Toyoda A."/>
            <person name="Itoh T."/>
            <person name="Kawagoe C."/>
            <person name="Watanabe H."/>
            <person name="Totoki Y."/>
            <person name="Taylor T."/>
            <person name="Weissenbach J."/>
            <person name="Heilig R."/>
            <person name="Saurin W."/>
            <person name="Artiguenave F."/>
            <person name="Brottier P."/>
            <person name="Bruls T."/>
            <person name="Pelletier E."/>
            <person name="Robert C."/>
            <person name="Wincker P."/>
            <person name="Smith D.R."/>
            <person name="Doucette-Stamm L."/>
            <person name="Rubenfield M."/>
            <person name="Weinstock K."/>
            <person name="Lee H.M."/>
            <person name="Dubois J."/>
            <person name="Rosenthal A."/>
            <person name="Platzer M."/>
            <person name="Nyakatura G."/>
            <person name="Taudien S."/>
            <person name="Rump A."/>
            <person name="Yang H."/>
            <person name="Yu J."/>
            <person name="Wang J."/>
            <person name="Huang G."/>
            <person name="Gu J."/>
            <person name="Hood L."/>
            <person name="Rowen L."/>
            <person name="Madan A."/>
            <person name="Qin S."/>
            <person name="Davis R.W."/>
            <person name="Federspiel N.A."/>
            <person name="Abola A.P."/>
            <person name="Proctor M.J."/>
            <person name="Myers R.M."/>
            <person name="Schmutz J."/>
            <person name="Dickson M."/>
            <person name="Grimwood J."/>
            <person name="Cox D.R."/>
            <person name="Olson M.V."/>
            <person name="Kaul R."/>
            <person name="Raymond C."/>
            <person name="Shimizu N."/>
            <person name="Kawasaki K."/>
            <person name="Minoshima S."/>
            <person name="Evans G.A."/>
            <person name="Athanasiou M."/>
            <person name="Schultz R."/>
            <person name="Roe B.A."/>
            <person name="Chen F."/>
            <person name="Pan H."/>
            <person name="Ramser J."/>
            <person name="Lehrach H."/>
            <person name="Reinhardt R."/>
            <person name="McCombie W.R."/>
            <person name="de la Bastide M."/>
            <person name="Dedhia N."/>
            <person name="Blocker H."/>
            <person name="Hornischer K."/>
            <person name="Nordsiek G."/>
            <person name="Agarwala R."/>
            <person name="Aravind L."/>
            <person name="Bailey J.A."/>
            <person name="Bateman A."/>
            <person name="Batzoglou S."/>
            <person name="Birney E."/>
            <person name="Bork P."/>
            <person name="Brown D.G."/>
            <person name="Burge C.B."/>
            <person name="Cerutti L."/>
            <person name="Chen H.C."/>
            <person name="Church D."/>
            <person name="Clamp M."/>
            <person name="Copley R.R."/>
            <person name="Doerks T."/>
            <person name="Eddy S.R."/>
            <person name="Eichler E.E."/>
            <person name="Furey T.S."/>
            <person name="Galagan J."/>
            <person name="Gilbert J.G."/>
            <person name="Harmon C."/>
            <person name="Hayashizaki Y."/>
            <person name="Haussler D."/>
            <person name="Hermjakob H."/>
            <person name="Hokamp K."/>
            <person name="Jang W."/>
            <person name="Johnson L.S."/>
            <person name="Jones T.A."/>
            <person name="Kasif S."/>
            <person name="Kaspryzk A."/>
            <person name="Kennedy S."/>
            <person name="Kent W.J."/>
            <person name="Kitts P."/>
            <person name="Koonin E.V."/>
            <person name="Korf I."/>
            <person name="Kulp D."/>
            <person name="Lancet D."/>
            <person name="Lowe T.M."/>
            <person name="McLysaght A."/>
            <person name="Mikkelsen T."/>
            <person name="Moran J.V."/>
            <person name="Mulder N."/>
            <person name="Pollara V.J."/>
            <person name="Ponting C.P."/>
            <person name="Schuler G."/>
            <person name="Schultz J."/>
            <person name="Slater G."/>
            <person name="Smit A.F."/>
            <person name="Stupka E."/>
            <person name="Szustakowski J."/>
            <person name="Thierry-Mieg D."/>
            <person name="Thierry-Mieg J."/>
            <person name="Wagner L."/>
            <person name="Wallis J."/>
            <person name="Wheeler R."/>
            <person name="Williams A."/>
            <person name="Wolf Y.I."/>
            <person name="Wolfe K.H."/>
            <person name="Yang S.P."/>
            <person name="Yeh R.F."/>
            <person name="Collins F."/>
            <person name="Guyer M.S."/>
            <person name="Peterson J."/>
            <person name="Felsenfeld A."/>
            <person name="Wetterstrand K.A."/>
            <person name="Patrinos A."/>
            <person name="Morgan M.J."/>
            <person name="de Jong P."/>
            <person name="Catanese J.J."/>
            <person name="Osoegawa K."/>
            <person name="Shizuya H."/>
            <person name="Choi S."/>
            <person name="Chen Y.J."/>
        </authorList>
    </citation>
    <scope>NUCLEOTIDE SEQUENCE [LARGE SCALE GENOMIC DNA]</scope>
</reference>
<dbReference type="PANTHER" id="PTHR10693:SF21">
    <property type="entry name" value="RAS GTPASE-ACTIVATING PROTEIN-BINDING PROTEIN 1"/>
    <property type="match status" value="1"/>
</dbReference>
<keyword evidence="2" id="KW-0694">RNA-binding</keyword>
<dbReference type="HGNC" id="HGNC:30292">
    <property type="gene designation" value="G3BP1"/>
</dbReference>
<gene>
    <name evidence="5" type="primary">G3BP1</name>
</gene>
<dbReference type="Gene3D" id="3.10.450.50">
    <property type="match status" value="1"/>
</dbReference>
<dbReference type="InterPro" id="IPR002075">
    <property type="entry name" value="NTF2_dom"/>
</dbReference>
<dbReference type="GeneTree" id="ENSGT00390000011365"/>
<dbReference type="Proteomes" id="UP000005640">
    <property type="component" value="Chromosome 5"/>
</dbReference>